<dbReference type="PROSITE" id="PS50234">
    <property type="entry name" value="VWFA"/>
    <property type="match status" value="1"/>
</dbReference>
<sequence length="338" mass="38657">MISLSNFTYFWIATLISLLLLALNFFTIKRVKFYRRRDILRNLMWSGIILFLGLAISSAKFNWEHSVPVKERVEAIFALDVSLSALAQDVVIEESEQVRKISRLDFEKQQVENVIGNLKGDAVGIIIFAEQAIPLQIVLSREDYQNSLLRNLRYIDKDFVRYGVKQGTDYGVLILTTLEQFGEKSKTKKLIFVLTDGEPQGDEANLQENMEKAMKVFVKRDDVSIYLIGVGNIREPSKIPQTEDEEGNPKEYYRQKEGGDFILTRPNPEFLTNLANSTGGHYFHATADKDLKNIIGSSIEKERRIIGFEKQTKAIDLTPYLLISSLVFLFIIPFIKSV</sequence>
<dbReference type="Pfam" id="PF13519">
    <property type="entry name" value="VWA_2"/>
    <property type="match status" value="1"/>
</dbReference>
<comment type="caution">
    <text evidence="3">The sequence shown here is derived from an EMBL/GenBank/DDBJ whole genome shotgun (WGS) entry which is preliminary data.</text>
</comment>
<dbReference type="AlphaFoldDB" id="A0A2M7B942"/>
<feature type="domain" description="VWFA" evidence="2">
    <location>
        <begin position="74"/>
        <end position="274"/>
    </location>
</feature>
<organism evidence="3 4">
    <name type="scientific">Candidatus Tagabacteria bacterium CG03_land_8_20_14_0_80_41_22</name>
    <dbReference type="NCBI Taxonomy" id="1975020"/>
    <lineage>
        <taxon>Bacteria</taxon>
        <taxon>Candidatus Tagaibacteriota</taxon>
    </lineage>
</organism>
<proteinExistence type="predicted"/>
<keyword evidence="1" id="KW-0812">Transmembrane</keyword>
<dbReference type="Gene3D" id="3.40.50.410">
    <property type="entry name" value="von Willebrand factor, type A domain"/>
    <property type="match status" value="1"/>
</dbReference>
<dbReference type="SUPFAM" id="SSF53300">
    <property type="entry name" value="vWA-like"/>
    <property type="match status" value="1"/>
</dbReference>
<dbReference type="InterPro" id="IPR036465">
    <property type="entry name" value="vWFA_dom_sf"/>
</dbReference>
<dbReference type="InterPro" id="IPR002035">
    <property type="entry name" value="VWF_A"/>
</dbReference>
<evidence type="ECO:0000313" key="3">
    <source>
        <dbReference type="EMBL" id="PIU99615.1"/>
    </source>
</evidence>
<evidence type="ECO:0000259" key="2">
    <source>
        <dbReference type="PROSITE" id="PS50234"/>
    </source>
</evidence>
<feature type="transmembrane region" description="Helical" evidence="1">
    <location>
        <begin position="6"/>
        <end position="27"/>
    </location>
</feature>
<dbReference type="EMBL" id="PEVG01000016">
    <property type="protein sequence ID" value="PIU99615.1"/>
    <property type="molecule type" value="Genomic_DNA"/>
</dbReference>
<name>A0A2M7B942_9BACT</name>
<evidence type="ECO:0000313" key="4">
    <source>
        <dbReference type="Proteomes" id="UP000228561"/>
    </source>
</evidence>
<reference evidence="4" key="1">
    <citation type="submission" date="2017-09" db="EMBL/GenBank/DDBJ databases">
        <title>Depth-based differentiation of microbial function through sediment-hosted aquifers and enrichment of novel symbionts in the deep terrestrial subsurface.</title>
        <authorList>
            <person name="Probst A.J."/>
            <person name="Ladd B."/>
            <person name="Jarett J.K."/>
            <person name="Geller-Mcgrath D.E."/>
            <person name="Sieber C.M.K."/>
            <person name="Emerson J.B."/>
            <person name="Anantharaman K."/>
            <person name="Thomas B.C."/>
            <person name="Malmstrom R."/>
            <person name="Stieglmeier M."/>
            <person name="Klingl A."/>
            <person name="Woyke T."/>
            <person name="Ryan C.M."/>
            <person name="Banfield J.F."/>
        </authorList>
    </citation>
    <scope>NUCLEOTIDE SEQUENCE [LARGE SCALE GENOMIC DNA]</scope>
</reference>
<dbReference type="Proteomes" id="UP000228561">
    <property type="component" value="Unassembled WGS sequence"/>
</dbReference>
<protein>
    <recommendedName>
        <fullName evidence="2">VWFA domain-containing protein</fullName>
    </recommendedName>
</protein>
<feature type="transmembrane region" description="Helical" evidence="1">
    <location>
        <begin position="39"/>
        <end position="59"/>
    </location>
</feature>
<keyword evidence="1" id="KW-1133">Transmembrane helix</keyword>
<dbReference type="SMART" id="SM00327">
    <property type="entry name" value="VWA"/>
    <property type="match status" value="1"/>
</dbReference>
<gene>
    <name evidence="3" type="ORF">COS58_01410</name>
</gene>
<evidence type="ECO:0000256" key="1">
    <source>
        <dbReference type="SAM" id="Phobius"/>
    </source>
</evidence>
<accession>A0A2M7B942</accession>
<keyword evidence="1" id="KW-0472">Membrane</keyword>